<dbReference type="RefSeq" id="XP_009517503.1">
    <property type="nucleotide sequence ID" value="XM_009519208.1"/>
</dbReference>
<dbReference type="EMBL" id="JH159151">
    <property type="protein sequence ID" value="EGZ30228.1"/>
    <property type="molecule type" value="Genomic_DNA"/>
</dbReference>
<dbReference type="KEGG" id="psoj:PHYSODRAFT_467032"/>
<organism evidence="1 2">
    <name type="scientific">Phytophthora sojae (strain P6497)</name>
    <name type="common">Soybean stem and root rot agent</name>
    <name type="synonym">Phytophthora megasperma f. sp. glycines</name>
    <dbReference type="NCBI Taxonomy" id="1094619"/>
    <lineage>
        <taxon>Eukaryota</taxon>
        <taxon>Sar</taxon>
        <taxon>Stramenopiles</taxon>
        <taxon>Oomycota</taxon>
        <taxon>Peronosporomycetes</taxon>
        <taxon>Peronosporales</taxon>
        <taxon>Peronosporaceae</taxon>
        <taxon>Phytophthora</taxon>
    </lineage>
</organism>
<protein>
    <submittedName>
        <fullName evidence="1">Uncharacterized protein</fullName>
    </submittedName>
</protein>
<proteinExistence type="predicted"/>
<accession>G4YND5</accession>
<dbReference type="OMA" id="LMAYAIK"/>
<dbReference type="InParanoid" id="G4YND5"/>
<dbReference type="SMR" id="G4YND5"/>
<feature type="non-terminal residue" evidence="1">
    <location>
        <position position="1"/>
    </location>
</feature>
<dbReference type="Proteomes" id="UP000002640">
    <property type="component" value="Unassembled WGS sequence"/>
</dbReference>
<evidence type="ECO:0000313" key="1">
    <source>
        <dbReference type="EMBL" id="EGZ30228.1"/>
    </source>
</evidence>
<evidence type="ECO:0000313" key="2">
    <source>
        <dbReference type="Proteomes" id="UP000002640"/>
    </source>
</evidence>
<name>G4YND5_PHYSP</name>
<sequence length="110" mass="13044">HVFVELWRIIEDDRSFDKTLFNQLSESERDLMAYAIKKCKVDSREFERTYNLTISRHVDRLNMIQSAITIGNDAPALRAEMKEILDKLYQKGVFSHQFYASFKNYFDPNA</sequence>
<reference evidence="1 2" key="1">
    <citation type="journal article" date="2006" name="Science">
        <title>Phytophthora genome sequences uncover evolutionary origins and mechanisms of pathogenesis.</title>
        <authorList>
            <person name="Tyler B.M."/>
            <person name="Tripathy S."/>
            <person name="Zhang X."/>
            <person name="Dehal P."/>
            <person name="Jiang R.H."/>
            <person name="Aerts A."/>
            <person name="Arredondo F.D."/>
            <person name="Baxter L."/>
            <person name="Bensasson D."/>
            <person name="Beynon J.L."/>
            <person name="Chapman J."/>
            <person name="Damasceno C.M."/>
            <person name="Dorrance A.E."/>
            <person name="Dou D."/>
            <person name="Dickerman A.W."/>
            <person name="Dubchak I.L."/>
            <person name="Garbelotto M."/>
            <person name="Gijzen M."/>
            <person name="Gordon S.G."/>
            <person name="Govers F."/>
            <person name="Grunwald N.J."/>
            <person name="Huang W."/>
            <person name="Ivors K.L."/>
            <person name="Jones R.W."/>
            <person name="Kamoun S."/>
            <person name="Krampis K."/>
            <person name="Lamour K.H."/>
            <person name="Lee M.K."/>
            <person name="McDonald W.H."/>
            <person name="Medina M."/>
            <person name="Meijer H.J."/>
            <person name="Nordberg E.K."/>
            <person name="Maclean D.J."/>
            <person name="Ospina-Giraldo M.D."/>
            <person name="Morris P.F."/>
            <person name="Phuntumart V."/>
            <person name="Putnam N.H."/>
            <person name="Rash S."/>
            <person name="Rose J.K."/>
            <person name="Sakihama Y."/>
            <person name="Salamov A.A."/>
            <person name="Savidor A."/>
            <person name="Scheuring C.F."/>
            <person name="Smith B.M."/>
            <person name="Sobral B.W."/>
            <person name="Terry A."/>
            <person name="Torto-Alalibo T.A."/>
            <person name="Win J."/>
            <person name="Xu Z."/>
            <person name="Zhang H."/>
            <person name="Grigoriev I.V."/>
            <person name="Rokhsar D.S."/>
            <person name="Boore J.L."/>
        </authorList>
    </citation>
    <scope>NUCLEOTIDE SEQUENCE [LARGE SCALE GENOMIC DNA]</scope>
    <source>
        <strain evidence="1 2">P6497</strain>
    </source>
</reference>
<dbReference type="GeneID" id="20653503"/>
<dbReference type="AlphaFoldDB" id="G4YND5"/>
<gene>
    <name evidence="1" type="ORF">PHYSODRAFT_467032</name>
</gene>
<keyword evidence="2" id="KW-1185">Reference proteome</keyword>